<evidence type="ECO:0000313" key="3">
    <source>
        <dbReference type="Proteomes" id="UP000830671"/>
    </source>
</evidence>
<reference evidence="2" key="1">
    <citation type="journal article" date="2021" name="Mol. Plant Microbe Interact.">
        <title>Complete Genome Sequence of the Plant-Pathogenic Fungus Colletotrichum lupini.</title>
        <authorList>
            <person name="Baroncelli R."/>
            <person name="Pensec F."/>
            <person name="Da Lio D."/>
            <person name="Boufleur T."/>
            <person name="Vicente I."/>
            <person name="Sarrocco S."/>
            <person name="Picot A."/>
            <person name="Baraldi E."/>
            <person name="Sukno S."/>
            <person name="Thon M."/>
            <person name="Le Floch G."/>
        </authorList>
    </citation>
    <scope>NUCLEOTIDE SEQUENCE</scope>
    <source>
        <strain evidence="2">IMI 504893</strain>
    </source>
</reference>
<name>A0A9Q8WEV0_9PEZI</name>
<dbReference type="EMBL" id="CP019475">
    <property type="protein sequence ID" value="UQC81143.1"/>
    <property type="molecule type" value="Genomic_DNA"/>
</dbReference>
<gene>
    <name evidence="2" type="ORF">CLUP02_06629</name>
</gene>
<dbReference type="Proteomes" id="UP000830671">
    <property type="component" value="Chromosome 3"/>
</dbReference>
<feature type="region of interest" description="Disordered" evidence="1">
    <location>
        <begin position="83"/>
        <end position="115"/>
    </location>
</feature>
<protein>
    <submittedName>
        <fullName evidence="2">Uncharacterized protein</fullName>
    </submittedName>
</protein>
<dbReference type="AlphaFoldDB" id="A0A9Q8WEV0"/>
<accession>A0A9Q8WEV0</accession>
<dbReference type="GeneID" id="73340638"/>
<organism evidence="2 3">
    <name type="scientific">Colletotrichum lupini</name>
    <dbReference type="NCBI Taxonomy" id="145971"/>
    <lineage>
        <taxon>Eukaryota</taxon>
        <taxon>Fungi</taxon>
        <taxon>Dikarya</taxon>
        <taxon>Ascomycota</taxon>
        <taxon>Pezizomycotina</taxon>
        <taxon>Sordariomycetes</taxon>
        <taxon>Hypocreomycetidae</taxon>
        <taxon>Glomerellales</taxon>
        <taxon>Glomerellaceae</taxon>
        <taxon>Colletotrichum</taxon>
        <taxon>Colletotrichum acutatum species complex</taxon>
    </lineage>
</organism>
<proteinExistence type="predicted"/>
<evidence type="ECO:0000313" key="2">
    <source>
        <dbReference type="EMBL" id="UQC81143.1"/>
    </source>
</evidence>
<sequence length="220" mass="24734">MFRRSTDETRIESRSQAQYAYAAEWVGRVGGVQSQSARGVTSREDRGLGVSQCARETTLQRECPMTWDGRRCHRMPPRCCRPGPGVSRLKESARSPSFSSVRQREETSETRRKPRGRRCRFGGSHWVCGRELWRPGPILLCSVSVLHQITNAALGMRIMGFLGIVETDQAKKVTALAGDNMVCRLFPGTAWKKIVRLSNGWMTLVDEVRFVGSPGGREMM</sequence>
<keyword evidence="3" id="KW-1185">Reference proteome</keyword>
<evidence type="ECO:0000256" key="1">
    <source>
        <dbReference type="SAM" id="MobiDB-lite"/>
    </source>
</evidence>
<dbReference type="KEGG" id="clup:CLUP02_06629"/>
<feature type="compositionally biased region" description="Basic and acidic residues" evidence="1">
    <location>
        <begin position="102"/>
        <end position="111"/>
    </location>
</feature>
<dbReference type="RefSeq" id="XP_049142771.1">
    <property type="nucleotide sequence ID" value="XM_049285628.1"/>
</dbReference>